<reference evidence="2" key="2">
    <citation type="submission" date="2023-06" db="EMBL/GenBank/DDBJ databases">
        <authorList>
            <person name="Swenson N.G."/>
            <person name="Wegrzyn J.L."/>
            <person name="Mcevoy S.L."/>
        </authorList>
    </citation>
    <scope>NUCLEOTIDE SEQUENCE</scope>
    <source>
        <strain evidence="2">NS2018</strain>
        <tissue evidence="2">Leaf</tissue>
    </source>
</reference>
<name>A0AA39S054_ACESA</name>
<reference evidence="2" key="1">
    <citation type="journal article" date="2022" name="Plant J.">
        <title>Strategies of tolerance reflected in two North American maple genomes.</title>
        <authorList>
            <person name="McEvoy S.L."/>
            <person name="Sezen U.U."/>
            <person name="Trouern-Trend A."/>
            <person name="McMahon S.M."/>
            <person name="Schaberg P.G."/>
            <person name="Yang J."/>
            <person name="Wegrzyn J.L."/>
            <person name="Swenson N.G."/>
        </authorList>
    </citation>
    <scope>NUCLEOTIDE SEQUENCE</scope>
    <source>
        <strain evidence="2">NS2018</strain>
    </source>
</reference>
<keyword evidence="1" id="KW-1133">Transmembrane helix</keyword>
<evidence type="ECO:0000313" key="3">
    <source>
        <dbReference type="Proteomes" id="UP001168877"/>
    </source>
</evidence>
<dbReference type="AlphaFoldDB" id="A0AA39S054"/>
<dbReference type="Proteomes" id="UP001168877">
    <property type="component" value="Unassembled WGS sequence"/>
</dbReference>
<protein>
    <submittedName>
        <fullName evidence="2">Uncharacterized protein</fullName>
    </submittedName>
</protein>
<accession>A0AA39S054</accession>
<keyword evidence="3" id="KW-1185">Reference proteome</keyword>
<sequence>MADKEVTDPLTASIESITENATVETGLEEDAAATETGSPIHDEMDSFHSQLVEGVSVLEKIIAELKAKRCGSPLYSWNPGGAPEWLGSVILAVFIAVVISLTLVYFLSYVHLSGQLECKIC</sequence>
<comment type="caution">
    <text evidence="2">The sequence shown here is derived from an EMBL/GenBank/DDBJ whole genome shotgun (WGS) entry which is preliminary data.</text>
</comment>
<proteinExistence type="predicted"/>
<keyword evidence="1" id="KW-0812">Transmembrane</keyword>
<keyword evidence="1" id="KW-0472">Membrane</keyword>
<evidence type="ECO:0000256" key="1">
    <source>
        <dbReference type="SAM" id="Phobius"/>
    </source>
</evidence>
<evidence type="ECO:0000313" key="2">
    <source>
        <dbReference type="EMBL" id="KAK0582408.1"/>
    </source>
</evidence>
<gene>
    <name evidence="2" type="ORF">LWI29_025286</name>
</gene>
<dbReference type="EMBL" id="JAUESC010000384">
    <property type="protein sequence ID" value="KAK0582408.1"/>
    <property type="molecule type" value="Genomic_DNA"/>
</dbReference>
<feature type="transmembrane region" description="Helical" evidence="1">
    <location>
        <begin position="85"/>
        <end position="107"/>
    </location>
</feature>
<organism evidence="2 3">
    <name type="scientific">Acer saccharum</name>
    <name type="common">Sugar maple</name>
    <dbReference type="NCBI Taxonomy" id="4024"/>
    <lineage>
        <taxon>Eukaryota</taxon>
        <taxon>Viridiplantae</taxon>
        <taxon>Streptophyta</taxon>
        <taxon>Embryophyta</taxon>
        <taxon>Tracheophyta</taxon>
        <taxon>Spermatophyta</taxon>
        <taxon>Magnoliopsida</taxon>
        <taxon>eudicotyledons</taxon>
        <taxon>Gunneridae</taxon>
        <taxon>Pentapetalae</taxon>
        <taxon>rosids</taxon>
        <taxon>malvids</taxon>
        <taxon>Sapindales</taxon>
        <taxon>Sapindaceae</taxon>
        <taxon>Hippocastanoideae</taxon>
        <taxon>Acereae</taxon>
        <taxon>Acer</taxon>
    </lineage>
</organism>